<comment type="caution">
    <text evidence="1">The sequence shown here is derived from an EMBL/GenBank/DDBJ whole genome shotgun (WGS) entry which is preliminary data.</text>
</comment>
<dbReference type="Proteomes" id="UP001054945">
    <property type="component" value="Unassembled WGS sequence"/>
</dbReference>
<evidence type="ECO:0000313" key="1">
    <source>
        <dbReference type="EMBL" id="GIX90721.1"/>
    </source>
</evidence>
<reference evidence="1 2" key="1">
    <citation type="submission" date="2021-06" db="EMBL/GenBank/DDBJ databases">
        <title>Caerostris extrusa draft genome.</title>
        <authorList>
            <person name="Kono N."/>
            <person name="Arakawa K."/>
        </authorList>
    </citation>
    <scope>NUCLEOTIDE SEQUENCE [LARGE SCALE GENOMIC DNA]</scope>
</reference>
<keyword evidence="2" id="KW-1185">Reference proteome</keyword>
<protein>
    <submittedName>
        <fullName evidence="1">Uncharacterized protein</fullName>
    </submittedName>
</protein>
<proteinExistence type="predicted"/>
<accession>A0AAV4P129</accession>
<evidence type="ECO:0000313" key="2">
    <source>
        <dbReference type="Proteomes" id="UP001054945"/>
    </source>
</evidence>
<organism evidence="1 2">
    <name type="scientific">Caerostris extrusa</name>
    <name type="common">Bark spider</name>
    <name type="synonym">Caerostris bankana</name>
    <dbReference type="NCBI Taxonomy" id="172846"/>
    <lineage>
        <taxon>Eukaryota</taxon>
        <taxon>Metazoa</taxon>
        <taxon>Ecdysozoa</taxon>
        <taxon>Arthropoda</taxon>
        <taxon>Chelicerata</taxon>
        <taxon>Arachnida</taxon>
        <taxon>Araneae</taxon>
        <taxon>Araneomorphae</taxon>
        <taxon>Entelegynae</taxon>
        <taxon>Araneoidea</taxon>
        <taxon>Araneidae</taxon>
        <taxon>Caerostris</taxon>
    </lineage>
</organism>
<name>A0AAV4P129_CAEEX</name>
<sequence length="100" mass="11661">MKVRLNGGWGWRVVNARLLPNQNLRFHSFLILCESAWKHFCRFPEQNFQCCVTAAECPDVFPQPKSRFLLHKLTSVQQQAFPENDGCQYSVYALPLPFPF</sequence>
<dbReference type="AlphaFoldDB" id="A0AAV4P129"/>
<dbReference type="EMBL" id="BPLR01003964">
    <property type="protein sequence ID" value="GIX90721.1"/>
    <property type="molecule type" value="Genomic_DNA"/>
</dbReference>
<gene>
    <name evidence="1" type="ORF">CEXT_593761</name>
</gene>